<organism evidence="2 3">
    <name type="scientific">Pleurodeles waltl</name>
    <name type="common">Iberian ribbed newt</name>
    <dbReference type="NCBI Taxonomy" id="8319"/>
    <lineage>
        <taxon>Eukaryota</taxon>
        <taxon>Metazoa</taxon>
        <taxon>Chordata</taxon>
        <taxon>Craniata</taxon>
        <taxon>Vertebrata</taxon>
        <taxon>Euteleostomi</taxon>
        <taxon>Amphibia</taxon>
        <taxon>Batrachia</taxon>
        <taxon>Caudata</taxon>
        <taxon>Salamandroidea</taxon>
        <taxon>Salamandridae</taxon>
        <taxon>Pleurodelinae</taxon>
        <taxon>Pleurodeles</taxon>
    </lineage>
</organism>
<keyword evidence="3" id="KW-1185">Reference proteome</keyword>
<reference evidence="2" key="1">
    <citation type="journal article" date="2022" name="bioRxiv">
        <title>Sequencing and chromosome-scale assembly of the giantPleurodeles waltlgenome.</title>
        <authorList>
            <person name="Brown T."/>
            <person name="Elewa A."/>
            <person name="Iarovenko S."/>
            <person name="Subramanian E."/>
            <person name="Araus A.J."/>
            <person name="Petzold A."/>
            <person name="Susuki M."/>
            <person name="Suzuki K.-i.T."/>
            <person name="Hayashi T."/>
            <person name="Toyoda A."/>
            <person name="Oliveira C."/>
            <person name="Osipova E."/>
            <person name="Leigh N.D."/>
            <person name="Simon A."/>
            <person name="Yun M.H."/>
        </authorList>
    </citation>
    <scope>NUCLEOTIDE SEQUENCE</scope>
    <source>
        <strain evidence="2">20211129_DDA</strain>
        <tissue evidence="2">Liver</tissue>
    </source>
</reference>
<evidence type="ECO:0000313" key="3">
    <source>
        <dbReference type="Proteomes" id="UP001066276"/>
    </source>
</evidence>
<dbReference type="Proteomes" id="UP001066276">
    <property type="component" value="Chromosome 5"/>
</dbReference>
<sequence>MLPSSAPAGAGFRDRAGRRDLKGDTTVLHTLPIWAPQARSVSRCGLDTAHVSHCLLQRPAGTAAEGPLHSPSWVRAAGSEPVVDIREGTLQAVVHC</sequence>
<feature type="compositionally biased region" description="Basic and acidic residues" evidence="1">
    <location>
        <begin position="12"/>
        <end position="23"/>
    </location>
</feature>
<evidence type="ECO:0000256" key="1">
    <source>
        <dbReference type="SAM" id="MobiDB-lite"/>
    </source>
</evidence>
<proteinExistence type="predicted"/>
<protein>
    <submittedName>
        <fullName evidence="2">Uncharacterized protein</fullName>
    </submittedName>
</protein>
<accession>A0AAV7RZ31</accession>
<evidence type="ECO:0000313" key="2">
    <source>
        <dbReference type="EMBL" id="KAJ1157756.1"/>
    </source>
</evidence>
<name>A0AAV7RZ31_PLEWA</name>
<comment type="caution">
    <text evidence="2">The sequence shown here is derived from an EMBL/GenBank/DDBJ whole genome shotgun (WGS) entry which is preliminary data.</text>
</comment>
<dbReference type="EMBL" id="JANPWB010000009">
    <property type="protein sequence ID" value="KAJ1157756.1"/>
    <property type="molecule type" value="Genomic_DNA"/>
</dbReference>
<feature type="region of interest" description="Disordered" evidence="1">
    <location>
        <begin position="1"/>
        <end position="23"/>
    </location>
</feature>
<dbReference type="AlphaFoldDB" id="A0AAV7RZ31"/>
<feature type="compositionally biased region" description="Low complexity" evidence="1">
    <location>
        <begin position="1"/>
        <end position="11"/>
    </location>
</feature>
<gene>
    <name evidence="2" type="ORF">NDU88_010456</name>
</gene>